<dbReference type="SUPFAM" id="SSF54862">
    <property type="entry name" value="4Fe-4S ferredoxins"/>
    <property type="match status" value="1"/>
</dbReference>
<comment type="caution">
    <text evidence="2">The sequence shown here is derived from an EMBL/GenBank/DDBJ whole genome shotgun (WGS) entry which is preliminary data.</text>
</comment>
<feature type="domain" description="4Fe-4S ferredoxin-type" evidence="1">
    <location>
        <begin position="1"/>
        <end position="20"/>
    </location>
</feature>
<evidence type="ECO:0000259" key="1">
    <source>
        <dbReference type="PROSITE" id="PS51379"/>
    </source>
</evidence>
<dbReference type="Gene3D" id="3.30.70.20">
    <property type="match status" value="1"/>
</dbReference>
<dbReference type="Pfam" id="PF12838">
    <property type="entry name" value="Fer4_7"/>
    <property type="match status" value="1"/>
</dbReference>
<dbReference type="InterPro" id="IPR017900">
    <property type="entry name" value="4Fe4S_Fe_S_CS"/>
</dbReference>
<dbReference type="InterPro" id="IPR017896">
    <property type="entry name" value="4Fe4S_Fe-S-bd"/>
</dbReference>
<accession>X1G172</accession>
<feature type="domain" description="4Fe-4S ferredoxin-type" evidence="1">
    <location>
        <begin position="27"/>
        <end position="59"/>
    </location>
</feature>
<dbReference type="PROSITE" id="PS00198">
    <property type="entry name" value="4FE4S_FER_1"/>
    <property type="match status" value="1"/>
</dbReference>
<protein>
    <recommendedName>
        <fullName evidence="1">4Fe-4S ferredoxin-type domain-containing protein</fullName>
    </recommendedName>
</protein>
<name>X1G172_9ZZZZ</name>
<organism evidence="2">
    <name type="scientific">marine sediment metagenome</name>
    <dbReference type="NCBI Taxonomy" id="412755"/>
    <lineage>
        <taxon>unclassified sequences</taxon>
        <taxon>metagenomes</taxon>
        <taxon>ecological metagenomes</taxon>
    </lineage>
</organism>
<dbReference type="PROSITE" id="PS51379">
    <property type="entry name" value="4FE4S_FER_2"/>
    <property type="match status" value="2"/>
</dbReference>
<dbReference type="AlphaFoldDB" id="X1G172"/>
<gene>
    <name evidence="2" type="ORF">S03H2_29750</name>
</gene>
<evidence type="ECO:0000313" key="2">
    <source>
        <dbReference type="EMBL" id="GAH50967.1"/>
    </source>
</evidence>
<reference evidence="2" key="1">
    <citation type="journal article" date="2014" name="Front. Microbiol.">
        <title>High frequency of phylogenetically diverse reductive dehalogenase-homologous genes in deep subseafloor sedimentary metagenomes.</title>
        <authorList>
            <person name="Kawai M."/>
            <person name="Futagami T."/>
            <person name="Toyoda A."/>
            <person name="Takaki Y."/>
            <person name="Nishi S."/>
            <person name="Hori S."/>
            <person name="Arai W."/>
            <person name="Tsubouchi T."/>
            <person name="Morono Y."/>
            <person name="Uchiyama I."/>
            <person name="Ito T."/>
            <person name="Fujiyama A."/>
            <person name="Inagaki F."/>
            <person name="Takami H."/>
        </authorList>
    </citation>
    <scope>NUCLEOTIDE SEQUENCE</scope>
    <source>
        <strain evidence="2">Expedition CK06-06</strain>
    </source>
</reference>
<feature type="non-terminal residue" evidence="2">
    <location>
        <position position="1"/>
    </location>
</feature>
<sequence>GGCQVCVYLCPTGILEMGDELNMRIAYIPRVKEEKAKYCTACRRCEYGCPDWCLYILQEPENENVANKAKV</sequence>
<dbReference type="EMBL" id="BARU01017973">
    <property type="protein sequence ID" value="GAH50967.1"/>
    <property type="molecule type" value="Genomic_DNA"/>
</dbReference>
<proteinExistence type="predicted"/>